<dbReference type="RefSeq" id="WP_105592869.1">
    <property type="nucleotide sequence ID" value="NZ_PDET01000006.1"/>
</dbReference>
<evidence type="ECO:0000313" key="2">
    <source>
        <dbReference type="Proteomes" id="UP000239181"/>
    </source>
</evidence>
<accession>A0A2S9ICT2</accession>
<gene>
    <name evidence="1" type="ORF">CQW29_11400</name>
</gene>
<organism evidence="1 2">
    <name type="scientific">Pantoea coffeiphila</name>
    <dbReference type="NCBI Taxonomy" id="1465635"/>
    <lineage>
        <taxon>Bacteria</taxon>
        <taxon>Pseudomonadati</taxon>
        <taxon>Pseudomonadota</taxon>
        <taxon>Gammaproteobacteria</taxon>
        <taxon>Enterobacterales</taxon>
        <taxon>Erwiniaceae</taxon>
        <taxon>Pantoea</taxon>
    </lineage>
</organism>
<dbReference type="OrthoDB" id="6548079at2"/>
<dbReference type="AlphaFoldDB" id="A0A2S9ICT2"/>
<protein>
    <submittedName>
        <fullName evidence="1">Uncharacterized protein</fullName>
    </submittedName>
</protein>
<dbReference type="Proteomes" id="UP000239181">
    <property type="component" value="Unassembled WGS sequence"/>
</dbReference>
<evidence type="ECO:0000313" key="1">
    <source>
        <dbReference type="EMBL" id="PRD15599.1"/>
    </source>
</evidence>
<dbReference type="EMBL" id="PDET01000006">
    <property type="protein sequence ID" value="PRD15599.1"/>
    <property type="molecule type" value="Genomic_DNA"/>
</dbReference>
<name>A0A2S9ICT2_9GAMM</name>
<proteinExistence type="predicted"/>
<comment type="caution">
    <text evidence="1">The sequence shown here is derived from an EMBL/GenBank/DDBJ whole genome shotgun (WGS) entry which is preliminary data.</text>
</comment>
<keyword evidence="2" id="KW-1185">Reference proteome</keyword>
<sequence>MLIQDDEKGHVIIGEAALHLALAEKEINVNSLIAELGQMAANVSCNKRLSDLNEALNWLKKFANPGNTQQSEPFLQVLAGLNEVKH</sequence>
<reference evidence="1 2" key="1">
    <citation type="submission" date="2017-10" db="EMBL/GenBank/DDBJ databases">
        <title>Draft genome of two endophytic bacteria isolated from 'guarana' Paullinia cupana (Mart.) Ducke.</title>
        <authorList>
            <person name="Siqueira K.A."/>
            <person name="Liotti R.G."/>
            <person name="Mendes T.A."/>
            <person name="Soares M.A."/>
        </authorList>
    </citation>
    <scope>NUCLEOTIDE SEQUENCE [LARGE SCALE GENOMIC DNA]</scope>
    <source>
        <strain evidence="1 2">342</strain>
    </source>
</reference>